<gene>
    <name evidence="3" type="ORF">GPAL_2935</name>
</gene>
<keyword evidence="4" id="KW-1185">Reference proteome</keyword>
<dbReference type="InterPro" id="IPR001173">
    <property type="entry name" value="Glyco_trans_2-like"/>
</dbReference>
<keyword evidence="1" id="KW-0472">Membrane</keyword>
<protein>
    <submittedName>
        <fullName evidence="3">Glycosyltransferase</fullName>
    </submittedName>
</protein>
<dbReference type="Proteomes" id="UP000006251">
    <property type="component" value="Unassembled WGS sequence"/>
</dbReference>
<comment type="caution">
    <text evidence="3">The sequence shown here is derived from an EMBL/GenBank/DDBJ whole genome shotgun (WGS) entry which is preliminary data.</text>
</comment>
<dbReference type="InterPro" id="IPR029044">
    <property type="entry name" value="Nucleotide-diphossugar_trans"/>
</dbReference>
<evidence type="ECO:0000313" key="4">
    <source>
        <dbReference type="Proteomes" id="UP000006251"/>
    </source>
</evidence>
<keyword evidence="1" id="KW-1133">Transmembrane helix</keyword>
<keyword evidence="1" id="KW-0812">Transmembrane</keyword>
<dbReference type="Pfam" id="PF00535">
    <property type="entry name" value="Glycos_transf_2"/>
    <property type="match status" value="1"/>
</dbReference>
<dbReference type="PANTHER" id="PTHR43646:SF6">
    <property type="entry name" value="PRE-MYCOFACTOCIN GLYCOSYLTRANSFERASE"/>
    <property type="match status" value="1"/>
</dbReference>
<dbReference type="EMBL" id="BAEQ01000050">
    <property type="protein sequence ID" value="GAC29786.1"/>
    <property type="molecule type" value="Genomic_DNA"/>
</dbReference>
<evidence type="ECO:0000256" key="1">
    <source>
        <dbReference type="SAM" id="Phobius"/>
    </source>
</evidence>
<feature type="transmembrane region" description="Helical" evidence="1">
    <location>
        <begin position="243"/>
        <end position="261"/>
    </location>
</feature>
<feature type="domain" description="Glycosyltransferase 2-like" evidence="2">
    <location>
        <begin position="20"/>
        <end position="107"/>
    </location>
</feature>
<feature type="transmembrane region" description="Helical" evidence="1">
    <location>
        <begin position="217"/>
        <end position="237"/>
    </location>
</feature>
<reference evidence="4" key="1">
    <citation type="journal article" date="2014" name="Environ. Microbiol.">
        <title>Comparative genomics of the marine bacterial genus Glaciecola reveals the high degree of genomic diversity and genomic characteristic for cold adaptation.</title>
        <authorList>
            <person name="Qin Q.L."/>
            <person name="Xie B.B."/>
            <person name="Yu Y."/>
            <person name="Shu Y.L."/>
            <person name="Rong J.C."/>
            <person name="Zhang Y.J."/>
            <person name="Zhao D.L."/>
            <person name="Chen X.L."/>
            <person name="Zhang X.Y."/>
            <person name="Chen B."/>
            <person name="Zhou B.C."/>
            <person name="Zhang Y.Z."/>
        </authorList>
    </citation>
    <scope>NUCLEOTIDE SEQUENCE [LARGE SCALE GENOMIC DNA]</scope>
    <source>
        <strain evidence="4">ACAM 615</strain>
    </source>
</reference>
<dbReference type="SUPFAM" id="SSF53448">
    <property type="entry name" value="Nucleotide-diphospho-sugar transferases"/>
    <property type="match status" value="1"/>
</dbReference>
<dbReference type="Gene3D" id="3.90.550.10">
    <property type="entry name" value="Spore Coat Polysaccharide Biosynthesis Protein SpsA, Chain A"/>
    <property type="match status" value="1"/>
</dbReference>
<dbReference type="GO" id="GO:0016740">
    <property type="term" value="F:transferase activity"/>
    <property type="evidence" value="ECO:0007669"/>
    <property type="project" value="UniProtKB-KW"/>
</dbReference>
<accession>K6Z0U5</accession>
<keyword evidence="3" id="KW-0808">Transferase</keyword>
<name>K6Z0U5_9ALTE</name>
<evidence type="ECO:0000313" key="3">
    <source>
        <dbReference type="EMBL" id="GAC29786.1"/>
    </source>
</evidence>
<organism evidence="3 4">
    <name type="scientific">Brumicola pallidula DSM 14239 = ACAM 615</name>
    <dbReference type="NCBI Taxonomy" id="1121922"/>
    <lineage>
        <taxon>Bacteria</taxon>
        <taxon>Pseudomonadati</taxon>
        <taxon>Pseudomonadota</taxon>
        <taxon>Gammaproteobacteria</taxon>
        <taxon>Alteromonadales</taxon>
        <taxon>Alteromonadaceae</taxon>
        <taxon>Brumicola</taxon>
    </lineage>
</organism>
<sequence length="305" mass="33379">MLIDTLSSISLLDNTAIDIDIEVIIVTKNQALHFDVAALSNNMTIHIVYAPQQVTISAQRNLGFAKASGNLIAFLDADISLASNWLTALRPLLTAQTKLVSAVQVASEHASPLEILRTELSNANVDCHVEFLPGRNLLMTRDTFITSGGFPEHLVTCEDYVFTQKVGEQGKLFYSTASDYVHLGEDKEFIEMAKKEVWRGQSNLASLKGRDIGLAEYPSFIAPPVFSFGLLFGLLFFVLGHSVLALLCMVASIGVLSLYVLRLVKLASPALSTVTIIKFYGLYFPARTWGTILGLIKPIRTSSHS</sequence>
<dbReference type="AlphaFoldDB" id="K6Z0U5"/>
<evidence type="ECO:0000259" key="2">
    <source>
        <dbReference type="Pfam" id="PF00535"/>
    </source>
</evidence>
<dbReference type="STRING" id="1121922.GCA_000428905_00418"/>
<proteinExistence type="predicted"/>
<dbReference type="PANTHER" id="PTHR43646">
    <property type="entry name" value="GLYCOSYLTRANSFERASE"/>
    <property type="match status" value="1"/>
</dbReference>